<keyword evidence="2" id="KW-0812">Transmembrane</keyword>
<reference evidence="3 4" key="1">
    <citation type="submission" date="2023-06" db="EMBL/GenBank/DDBJ databases">
        <title>Campylobacter magnum sp. nov., isolated from cecal contents of domestic pigs (Sus scrofa domesticus).</title>
        <authorList>
            <person name="Papic B."/>
            <person name="Gruntar I."/>
        </authorList>
    </citation>
    <scope>NUCLEOTIDE SEQUENCE [LARGE SCALE GENOMIC DNA]</scope>
    <source>
        <strain evidence="4">34484-21</strain>
    </source>
</reference>
<dbReference type="Proteomes" id="UP001171111">
    <property type="component" value="Unassembled WGS sequence"/>
</dbReference>
<dbReference type="RefSeq" id="WP_302244427.1">
    <property type="nucleotide sequence ID" value="NZ_JAULJQ010000006.1"/>
</dbReference>
<sequence length="307" mass="35086">MILRLFFTLFASFVYLQAGNLLTYNLYSRAENFDIVLGFDEPYNAQIRQQNQDGKIILLLENTKIKENFSQALNSKFINSISIMNFQDQMLGIELKSDKNLQITPAKNPDKMSMLIRITPKAISNFSELGAQKTSSVDGKYTSLIIVLSLLCIALVIIRKRLDKKIKNAKIAKAVQKNPSSSENSKKIEQSVEQKPEQNTQKNIESKKTNFASELTNADFEIENTAKIIFEKPLDDRNKVVLFEHNARKYLVLTGSSNVLLDRFGEDNIRTQSDFELFFEQNKNMLANFISKRTNSLENYKNNLGAE</sequence>
<evidence type="ECO:0000313" key="4">
    <source>
        <dbReference type="Proteomes" id="UP001171111"/>
    </source>
</evidence>
<accession>A0ABT8TA59</accession>
<evidence type="ECO:0008006" key="5">
    <source>
        <dbReference type="Google" id="ProtNLM"/>
    </source>
</evidence>
<dbReference type="EMBL" id="JAULJQ010000006">
    <property type="protein sequence ID" value="MDO2409603.1"/>
    <property type="molecule type" value="Genomic_DNA"/>
</dbReference>
<evidence type="ECO:0000256" key="2">
    <source>
        <dbReference type="SAM" id="Phobius"/>
    </source>
</evidence>
<name>A0ABT8TA59_9BACT</name>
<comment type="caution">
    <text evidence="3">The sequence shown here is derived from an EMBL/GenBank/DDBJ whole genome shotgun (WGS) entry which is preliminary data.</text>
</comment>
<feature type="region of interest" description="Disordered" evidence="1">
    <location>
        <begin position="173"/>
        <end position="208"/>
    </location>
</feature>
<feature type="transmembrane region" description="Helical" evidence="2">
    <location>
        <begin position="141"/>
        <end position="158"/>
    </location>
</feature>
<evidence type="ECO:0000256" key="1">
    <source>
        <dbReference type="SAM" id="MobiDB-lite"/>
    </source>
</evidence>
<evidence type="ECO:0000313" key="3">
    <source>
        <dbReference type="EMBL" id="MDO2409603.1"/>
    </source>
</evidence>
<proteinExistence type="predicted"/>
<gene>
    <name evidence="3" type="ORF">Q2362_05755</name>
</gene>
<feature type="compositionally biased region" description="Polar residues" evidence="1">
    <location>
        <begin position="197"/>
        <end position="208"/>
    </location>
</feature>
<organism evidence="3 4">
    <name type="scientific">Campylobacter magnus</name>
    <dbReference type="NCBI Taxonomy" id="3026462"/>
    <lineage>
        <taxon>Bacteria</taxon>
        <taxon>Pseudomonadati</taxon>
        <taxon>Campylobacterota</taxon>
        <taxon>Epsilonproteobacteria</taxon>
        <taxon>Campylobacterales</taxon>
        <taxon>Campylobacteraceae</taxon>
        <taxon>Campylobacter</taxon>
    </lineage>
</organism>
<keyword evidence="2" id="KW-0472">Membrane</keyword>
<keyword evidence="4" id="KW-1185">Reference proteome</keyword>
<feature type="compositionally biased region" description="Basic and acidic residues" evidence="1">
    <location>
        <begin position="184"/>
        <end position="196"/>
    </location>
</feature>
<keyword evidence="2" id="KW-1133">Transmembrane helix</keyword>
<protein>
    <recommendedName>
        <fullName evidence="5">Excinuclease ABC subunit A</fullName>
    </recommendedName>
</protein>